<dbReference type="Proteomes" id="UP001058974">
    <property type="component" value="Chromosome 7"/>
</dbReference>
<reference evidence="2 3" key="1">
    <citation type="journal article" date="2022" name="Nat. Genet.">
        <title>Improved pea reference genome and pan-genome highlight genomic features and evolutionary characteristics.</title>
        <authorList>
            <person name="Yang T."/>
            <person name="Liu R."/>
            <person name="Luo Y."/>
            <person name="Hu S."/>
            <person name="Wang D."/>
            <person name="Wang C."/>
            <person name="Pandey M.K."/>
            <person name="Ge S."/>
            <person name="Xu Q."/>
            <person name="Li N."/>
            <person name="Li G."/>
            <person name="Huang Y."/>
            <person name="Saxena R.K."/>
            <person name="Ji Y."/>
            <person name="Li M."/>
            <person name="Yan X."/>
            <person name="He Y."/>
            <person name="Liu Y."/>
            <person name="Wang X."/>
            <person name="Xiang C."/>
            <person name="Varshney R.K."/>
            <person name="Ding H."/>
            <person name="Gao S."/>
            <person name="Zong X."/>
        </authorList>
    </citation>
    <scope>NUCLEOTIDE SEQUENCE [LARGE SCALE GENOMIC DNA]</scope>
    <source>
        <strain evidence="2 3">cv. Zhongwan 6</strain>
    </source>
</reference>
<accession>A0A9D4VQV6</accession>
<evidence type="ECO:0000313" key="3">
    <source>
        <dbReference type="Proteomes" id="UP001058974"/>
    </source>
</evidence>
<feature type="region of interest" description="Disordered" evidence="1">
    <location>
        <begin position="39"/>
        <end position="68"/>
    </location>
</feature>
<evidence type="ECO:0000313" key="2">
    <source>
        <dbReference type="EMBL" id="KAI5387259.1"/>
    </source>
</evidence>
<keyword evidence="3" id="KW-1185">Reference proteome</keyword>
<protein>
    <submittedName>
        <fullName evidence="2">Uncharacterized protein</fullName>
    </submittedName>
</protein>
<name>A0A9D4VQV6_PEA</name>
<gene>
    <name evidence="2" type="ORF">KIW84_073414</name>
</gene>
<dbReference type="AlphaFoldDB" id="A0A9D4VQV6"/>
<dbReference type="Gramene" id="Psat07G0341400-T1">
    <property type="protein sequence ID" value="KAI5387259.1"/>
    <property type="gene ID" value="KIW84_073414"/>
</dbReference>
<dbReference type="EMBL" id="JAMSHJ010000007">
    <property type="protein sequence ID" value="KAI5387259.1"/>
    <property type="molecule type" value="Genomic_DNA"/>
</dbReference>
<organism evidence="2 3">
    <name type="scientific">Pisum sativum</name>
    <name type="common">Garden pea</name>
    <name type="synonym">Lathyrus oleraceus</name>
    <dbReference type="NCBI Taxonomy" id="3888"/>
    <lineage>
        <taxon>Eukaryota</taxon>
        <taxon>Viridiplantae</taxon>
        <taxon>Streptophyta</taxon>
        <taxon>Embryophyta</taxon>
        <taxon>Tracheophyta</taxon>
        <taxon>Spermatophyta</taxon>
        <taxon>Magnoliopsida</taxon>
        <taxon>eudicotyledons</taxon>
        <taxon>Gunneridae</taxon>
        <taxon>Pentapetalae</taxon>
        <taxon>rosids</taxon>
        <taxon>fabids</taxon>
        <taxon>Fabales</taxon>
        <taxon>Fabaceae</taxon>
        <taxon>Papilionoideae</taxon>
        <taxon>50 kb inversion clade</taxon>
        <taxon>NPAAA clade</taxon>
        <taxon>Hologalegina</taxon>
        <taxon>IRL clade</taxon>
        <taxon>Fabeae</taxon>
        <taxon>Lathyrus</taxon>
    </lineage>
</organism>
<sequence>MCFSEHNKFGESEIHKVARSIKGLKGSLHENMGLQTSAATRDSNLENKGTRSPSHVQQGKAPVQRHNNPYAKPTEDTCYHYNGRSNISNVCSTRRVDDVAKEIEEEKERVGHAVENNEYVGVEFAEEESDERFDNDITHKIVMAPVFHFDNNPGGKKSSFLVMTQSEKEFDEVVKESDFLCPMVIKSLINVVNEETTILEKVLGILEKFKELTTDELPKDLSQVKIFNVGDDVMLFLRKERFVVGTYTNCSQSNEDFYQDENSGPSFSEV</sequence>
<evidence type="ECO:0000256" key="1">
    <source>
        <dbReference type="SAM" id="MobiDB-lite"/>
    </source>
</evidence>
<proteinExistence type="predicted"/>
<comment type="caution">
    <text evidence="2">The sequence shown here is derived from an EMBL/GenBank/DDBJ whole genome shotgun (WGS) entry which is preliminary data.</text>
</comment>